<dbReference type="AlphaFoldDB" id="A0A382Z118"/>
<name>A0A382Z118_9ZZZZ</name>
<reference evidence="1" key="1">
    <citation type="submission" date="2018-05" db="EMBL/GenBank/DDBJ databases">
        <authorList>
            <person name="Lanie J.A."/>
            <person name="Ng W.-L."/>
            <person name="Kazmierczak K.M."/>
            <person name="Andrzejewski T.M."/>
            <person name="Davidsen T.M."/>
            <person name="Wayne K.J."/>
            <person name="Tettelin H."/>
            <person name="Glass J.I."/>
            <person name="Rusch D."/>
            <person name="Podicherti R."/>
            <person name="Tsui H.-C.T."/>
            <person name="Winkler M.E."/>
        </authorList>
    </citation>
    <scope>NUCLEOTIDE SEQUENCE</scope>
</reference>
<protein>
    <submittedName>
        <fullName evidence="1">Uncharacterized protein</fullName>
    </submittedName>
</protein>
<accession>A0A382Z118</accession>
<proteinExistence type="predicted"/>
<sequence length="39" mass="4243">MYSEVPVTTVIGTKGRGLKSINPIVRTRKKVAITSVDNL</sequence>
<gene>
    <name evidence="1" type="ORF">METZ01_LOCUS441884</name>
</gene>
<feature type="non-terminal residue" evidence="1">
    <location>
        <position position="39"/>
    </location>
</feature>
<evidence type="ECO:0000313" key="1">
    <source>
        <dbReference type="EMBL" id="SVD89030.1"/>
    </source>
</evidence>
<dbReference type="EMBL" id="UINC01180036">
    <property type="protein sequence ID" value="SVD89030.1"/>
    <property type="molecule type" value="Genomic_DNA"/>
</dbReference>
<organism evidence="1">
    <name type="scientific">marine metagenome</name>
    <dbReference type="NCBI Taxonomy" id="408172"/>
    <lineage>
        <taxon>unclassified sequences</taxon>
        <taxon>metagenomes</taxon>
        <taxon>ecological metagenomes</taxon>
    </lineage>
</organism>